<dbReference type="Proteomes" id="UP001169027">
    <property type="component" value="Unassembled WGS sequence"/>
</dbReference>
<gene>
    <name evidence="1" type="ORF">Q2T77_07645</name>
</gene>
<dbReference type="InterPro" id="IPR011013">
    <property type="entry name" value="Gal_mutarotase_sf_dom"/>
</dbReference>
<evidence type="ECO:0000313" key="2">
    <source>
        <dbReference type="Proteomes" id="UP001169027"/>
    </source>
</evidence>
<accession>A0ABT8S1P6</accession>
<dbReference type="EMBL" id="JAUKVY010000004">
    <property type="protein sequence ID" value="MDO1532157.1"/>
    <property type="molecule type" value="Genomic_DNA"/>
</dbReference>
<keyword evidence="2" id="KW-1185">Reference proteome</keyword>
<organism evidence="1 2">
    <name type="scientific">Variovorax ginsengisoli</name>
    <dbReference type="NCBI Taxonomy" id="363844"/>
    <lineage>
        <taxon>Bacteria</taxon>
        <taxon>Pseudomonadati</taxon>
        <taxon>Pseudomonadota</taxon>
        <taxon>Betaproteobacteria</taxon>
        <taxon>Burkholderiales</taxon>
        <taxon>Comamonadaceae</taxon>
        <taxon>Variovorax</taxon>
    </lineage>
</organism>
<evidence type="ECO:0000313" key="1">
    <source>
        <dbReference type="EMBL" id="MDO1532157.1"/>
    </source>
</evidence>
<reference evidence="1" key="1">
    <citation type="submission" date="2023-06" db="EMBL/GenBank/DDBJ databases">
        <authorList>
            <person name="Jiang Y."/>
            <person name="Liu Q."/>
        </authorList>
    </citation>
    <scope>NUCLEOTIDE SEQUENCE</scope>
    <source>
        <strain evidence="1">CGMCC 1.12090</strain>
    </source>
</reference>
<dbReference type="SUPFAM" id="SSF74650">
    <property type="entry name" value="Galactose mutarotase-like"/>
    <property type="match status" value="1"/>
</dbReference>
<dbReference type="InterPro" id="IPR014718">
    <property type="entry name" value="GH-type_carb-bd"/>
</dbReference>
<dbReference type="Gene3D" id="2.70.98.10">
    <property type="match status" value="1"/>
</dbReference>
<comment type="caution">
    <text evidence="1">The sequence shown here is derived from an EMBL/GenBank/DDBJ whole genome shotgun (WGS) entry which is preliminary data.</text>
</comment>
<proteinExistence type="predicted"/>
<dbReference type="CDD" id="cd09021">
    <property type="entry name" value="Aldose_epim_Ec_YphB"/>
    <property type="match status" value="1"/>
</dbReference>
<dbReference type="Pfam" id="PF01263">
    <property type="entry name" value="Aldose_epim"/>
    <property type="match status" value="1"/>
</dbReference>
<dbReference type="RefSeq" id="WP_301806252.1">
    <property type="nucleotide sequence ID" value="NZ_JAUJZH010000004.1"/>
</dbReference>
<dbReference type="InterPro" id="IPR008183">
    <property type="entry name" value="Aldose_1/G6P_1-epimerase"/>
</dbReference>
<name>A0ABT8S1P6_9BURK</name>
<sequence>MSDEQTGAASPAGLVELAAGAMRLRLAPRVGGAIAALHEQHGDERLDWLRPATPEDLARGDPFAMGSFPLLPWCNRIRDSRAHFGGREIALAAGHPARPSGKHALHGLGWLRPWQVAEAGPARARLGLAREADGQWPWDFEASQLFELDSTGLRCTVALTNRDSAPMPAGIGHHPYFPHRRGTRLRADTAAMWRADAEVMPVSLEAGAEVARLREGVLLSELDLDNNFTGWQRETRIEWPDAGRVLELAADAPLDFFVLYCPRGGDHFCAEPVSQCTDAINLAGRHGPREIGGAVLAPGQTLSGSWTLRRA</sequence>
<protein>
    <submittedName>
        <fullName evidence="1">Aldose 1-epimerase</fullName>
    </submittedName>
</protein>